<dbReference type="Proteomes" id="UP000782610">
    <property type="component" value="Unassembled WGS sequence"/>
</dbReference>
<evidence type="ECO:0000313" key="2">
    <source>
        <dbReference type="Proteomes" id="UP000782610"/>
    </source>
</evidence>
<comment type="caution">
    <text evidence="1">The sequence shown here is derived from an EMBL/GenBank/DDBJ whole genome shotgun (WGS) entry which is preliminary data.</text>
</comment>
<reference evidence="1" key="1">
    <citation type="submission" date="2020-07" db="EMBL/GenBank/DDBJ databases">
        <title>Huge and variable diversity of episymbiotic CPR bacteria and DPANN archaea in groundwater ecosystems.</title>
        <authorList>
            <person name="He C.Y."/>
            <person name="Keren R."/>
            <person name="Whittaker M."/>
            <person name="Farag I.F."/>
            <person name="Doudna J."/>
            <person name="Cate J.H.D."/>
            <person name="Banfield J.F."/>
        </authorList>
    </citation>
    <scope>NUCLEOTIDE SEQUENCE</scope>
    <source>
        <strain evidence="1">NC_groundwater_1586_Pr3_B-0.1um_66_15</strain>
    </source>
</reference>
<evidence type="ECO:0000313" key="1">
    <source>
        <dbReference type="EMBL" id="MBI4921975.1"/>
    </source>
</evidence>
<organism evidence="1 2">
    <name type="scientific">Devosia nanyangense</name>
    <dbReference type="NCBI Taxonomy" id="1228055"/>
    <lineage>
        <taxon>Bacteria</taxon>
        <taxon>Pseudomonadati</taxon>
        <taxon>Pseudomonadota</taxon>
        <taxon>Alphaproteobacteria</taxon>
        <taxon>Hyphomicrobiales</taxon>
        <taxon>Devosiaceae</taxon>
        <taxon>Devosia</taxon>
    </lineage>
</organism>
<dbReference type="CDD" id="cd07176">
    <property type="entry name" value="terB"/>
    <property type="match status" value="1"/>
</dbReference>
<dbReference type="AlphaFoldDB" id="A0A933L2S1"/>
<gene>
    <name evidence="1" type="ORF">HY834_09520</name>
</gene>
<dbReference type="EMBL" id="JACRAF010000025">
    <property type="protein sequence ID" value="MBI4921975.1"/>
    <property type="molecule type" value="Genomic_DNA"/>
</dbReference>
<protein>
    <submittedName>
        <fullName evidence="1">Tellurite resistance TerB family protein</fullName>
    </submittedName>
</protein>
<dbReference type="SUPFAM" id="SSF158682">
    <property type="entry name" value="TerB-like"/>
    <property type="match status" value="1"/>
</dbReference>
<dbReference type="InterPro" id="IPR029024">
    <property type="entry name" value="TerB-like"/>
</dbReference>
<name>A0A933L2S1_9HYPH</name>
<accession>A0A933L2S1</accession>
<dbReference type="Gene3D" id="1.10.3680.10">
    <property type="entry name" value="TerB-like"/>
    <property type="match status" value="1"/>
</dbReference>
<proteinExistence type="predicted"/>
<sequence length="135" mass="14585">MSLSTQDALVYLMVIAATSDAAVSDRELRAIEALVGRSPVFDGFDRSRLGEVAAEAIDLLKDSSDLDRVLGMILGAIPARLHDTAYALAVEIATVDIRLVQEELRLLEMIRDKLALDGLISAAIEASARARLRHA</sequence>